<proteinExistence type="predicted"/>
<organism evidence="1 2">
    <name type="scientific">Bacteroides fragilis str. 3988T(B)14</name>
    <dbReference type="NCBI Taxonomy" id="1339315"/>
    <lineage>
        <taxon>Bacteria</taxon>
        <taxon>Pseudomonadati</taxon>
        <taxon>Bacteroidota</taxon>
        <taxon>Bacteroidia</taxon>
        <taxon>Bacteroidales</taxon>
        <taxon>Bacteroidaceae</taxon>
        <taxon>Bacteroides</taxon>
    </lineage>
</organism>
<comment type="caution">
    <text evidence="1">The sequence shown here is derived from an EMBL/GenBank/DDBJ whole genome shotgun (WGS) entry which is preliminary data.</text>
</comment>
<feature type="non-terminal residue" evidence="1">
    <location>
        <position position="37"/>
    </location>
</feature>
<evidence type="ECO:0000313" key="1">
    <source>
        <dbReference type="EMBL" id="EXY73900.1"/>
    </source>
</evidence>
<reference evidence="1 2" key="1">
    <citation type="submission" date="2014-02" db="EMBL/GenBank/DDBJ databases">
        <authorList>
            <person name="Sears C."/>
            <person name="Carroll K."/>
            <person name="Sack B.R."/>
            <person name="Qadri F."/>
            <person name="Myers L.L."/>
            <person name="Chung G.-T."/>
            <person name="Escheverria P."/>
            <person name="Fraser C.M."/>
            <person name="Sadzewicz L."/>
            <person name="Shefchek K.A."/>
            <person name="Tallon L."/>
            <person name="Das S.P."/>
            <person name="Daugherty S."/>
            <person name="Mongodin E.F."/>
        </authorList>
    </citation>
    <scope>NUCLEOTIDE SEQUENCE [LARGE SCALE GENOMIC DNA]</scope>
    <source>
        <strain evidence="2">3988T(B)14</strain>
    </source>
</reference>
<gene>
    <name evidence="1" type="ORF">M124_2324</name>
</gene>
<accession>A0A015W084</accession>
<dbReference type="Proteomes" id="UP000020529">
    <property type="component" value="Unassembled WGS sequence"/>
</dbReference>
<evidence type="ECO:0000313" key="2">
    <source>
        <dbReference type="Proteomes" id="UP000020529"/>
    </source>
</evidence>
<protein>
    <submittedName>
        <fullName evidence="1">Putative alanine racemase 1</fullName>
    </submittedName>
</protein>
<sequence length="37" mass="4229">MGGISLLSPEYLLSFERCPFHTETPDHYALVSYLIDL</sequence>
<name>A0A015W084_BACFG</name>
<dbReference type="EMBL" id="JGCY01000331">
    <property type="protein sequence ID" value="EXY73900.1"/>
    <property type="molecule type" value="Genomic_DNA"/>
</dbReference>
<dbReference type="AlphaFoldDB" id="A0A015W084"/>